<feature type="domain" description="Manganese/iron superoxide dismutase N-terminal" evidence="9">
    <location>
        <begin position="2"/>
        <end position="80"/>
    </location>
</feature>
<dbReference type="InterPro" id="IPR019833">
    <property type="entry name" value="Mn/Fe_SOD_BS"/>
</dbReference>
<dbReference type="STRING" id="273121.WS1585"/>
<comment type="similarity">
    <text evidence="1 8">Belongs to the iron/manganese superoxide dismutase family.</text>
</comment>
<dbReference type="InterPro" id="IPR019832">
    <property type="entry name" value="Mn/Fe_SOD_C"/>
</dbReference>
<feature type="binding site" evidence="7">
    <location>
        <position position="73"/>
    </location>
    <ligand>
        <name>Mn(2+)</name>
        <dbReference type="ChEBI" id="CHEBI:29035"/>
    </ligand>
</feature>
<evidence type="ECO:0000256" key="6">
    <source>
        <dbReference type="ARBA" id="ARBA00023004"/>
    </source>
</evidence>
<protein>
    <recommendedName>
        <fullName evidence="3 8">Superoxide dismutase</fullName>
        <ecNumber evidence="3 8">1.15.1.1</ecNumber>
    </recommendedName>
</protein>
<feature type="domain" description="Manganese/iron superoxide dismutase C-terminal" evidence="10">
    <location>
        <begin position="90"/>
        <end position="187"/>
    </location>
</feature>
<keyword evidence="12" id="KW-1185">Reference proteome</keyword>
<sequence length="209" mass="23679">MFTLRKLPFEAQQVASFISQETLDYHHGKHHAAYVNNLNNLTKEGEFSASSLWDIIQKSQGGIFNNAAQVFNHDFYWDCIATAPQEIPEKLKLALKAGFGSVEAFKEAYLKAATTLFGSGWAWLVLDLEGKLEIVQTQNAATPLTSGKIPLLVCDVWEHAYYVDFRNARPGYLDKFWESINWDFVTKNYELGLHEGIESTKRYVAALHA</sequence>
<dbReference type="InterPro" id="IPR001189">
    <property type="entry name" value="Mn/Fe_SOD"/>
</dbReference>
<dbReference type="HOGENOM" id="CLU_031625_0_0_7"/>
<evidence type="ECO:0000259" key="10">
    <source>
        <dbReference type="Pfam" id="PF02777"/>
    </source>
</evidence>
<dbReference type="Gene3D" id="1.10.287.990">
    <property type="entry name" value="Fe,Mn superoxide dismutase (SOD) domain"/>
    <property type="match status" value="1"/>
</dbReference>
<dbReference type="Proteomes" id="UP000000422">
    <property type="component" value="Chromosome"/>
</dbReference>
<keyword evidence="5 8" id="KW-0560">Oxidoreductase</keyword>
<dbReference type="PRINTS" id="PR01703">
    <property type="entry name" value="MNSODISMTASE"/>
</dbReference>
<dbReference type="PIRSF" id="PIRSF000349">
    <property type="entry name" value="SODismutase"/>
    <property type="match status" value="1"/>
</dbReference>
<dbReference type="FunFam" id="1.10.287.990:FF:000002">
    <property type="entry name" value="Superoxide dismutase"/>
    <property type="match status" value="1"/>
</dbReference>
<dbReference type="PROSITE" id="PS00088">
    <property type="entry name" value="SOD_MN"/>
    <property type="match status" value="1"/>
</dbReference>
<keyword evidence="6" id="KW-0408">Iron</keyword>
<dbReference type="Gene3D" id="3.55.40.20">
    <property type="entry name" value="Iron/manganese superoxide dismutase, C-terminal domain"/>
    <property type="match status" value="1"/>
</dbReference>
<evidence type="ECO:0000256" key="2">
    <source>
        <dbReference type="ARBA" id="ARBA00011738"/>
    </source>
</evidence>
<dbReference type="EMBL" id="BX571661">
    <property type="protein sequence ID" value="CAE10625.1"/>
    <property type="molecule type" value="Genomic_DNA"/>
</dbReference>
<dbReference type="GO" id="GO:0046872">
    <property type="term" value="F:metal ion binding"/>
    <property type="evidence" value="ECO:0007669"/>
    <property type="project" value="UniProtKB-KW"/>
</dbReference>
<dbReference type="eggNOG" id="COG0605">
    <property type="taxonomic scope" value="Bacteria"/>
</dbReference>
<dbReference type="SUPFAM" id="SSF54719">
    <property type="entry name" value="Fe,Mn superoxide dismutase (SOD), C-terminal domain"/>
    <property type="match status" value="1"/>
</dbReference>
<dbReference type="SUPFAM" id="SSF46609">
    <property type="entry name" value="Fe,Mn superoxide dismutase (SOD), N-terminal domain"/>
    <property type="match status" value="1"/>
</dbReference>
<evidence type="ECO:0000313" key="11">
    <source>
        <dbReference type="EMBL" id="CAE10625.1"/>
    </source>
</evidence>
<feature type="binding site" evidence="7">
    <location>
        <position position="26"/>
    </location>
    <ligand>
        <name>Mn(2+)</name>
        <dbReference type="ChEBI" id="CHEBI:29035"/>
    </ligand>
</feature>
<evidence type="ECO:0000259" key="9">
    <source>
        <dbReference type="Pfam" id="PF00081"/>
    </source>
</evidence>
<dbReference type="Pfam" id="PF00081">
    <property type="entry name" value="Sod_Fe_N"/>
    <property type="match status" value="1"/>
</dbReference>
<proteinExistence type="inferred from homology"/>
<organism evidence="11 12">
    <name type="scientific">Wolinella succinogenes (strain ATCC 29543 / DSM 1740 / CCUG 13145 / JCM 31913 / LMG 7466 / NCTC 11488 / FDC 602W)</name>
    <name type="common">Vibrio succinogenes</name>
    <dbReference type="NCBI Taxonomy" id="273121"/>
    <lineage>
        <taxon>Bacteria</taxon>
        <taxon>Pseudomonadati</taxon>
        <taxon>Campylobacterota</taxon>
        <taxon>Epsilonproteobacteria</taxon>
        <taxon>Campylobacterales</taxon>
        <taxon>Helicobacteraceae</taxon>
        <taxon>Wolinella</taxon>
    </lineage>
</organism>
<evidence type="ECO:0000256" key="3">
    <source>
        <dbReference type="ARBA" id="ARBA00012682"/>
    </source>
</evidence>
<name>Q7M8L0_WOLSU</name>
<evidence type="ECO:0000256" key="5">
    <source>
        <dbReference type="ARBA" id="ARBA00023002"/>
    </source>
</evidence>
<comment type="catalytic activity">
    <reaction evidence="8">
        <text>2 superoxide + 2 H(+) = H2O2 + O2</text>
        <dbReference type="Rhea" id="RHEA:20696"/>
        <dbReference type="ChEBI" id="CHEBI:15378"/>
        <dbReference type="ChEBI" id="CHEBI:15379"/>
        <dbReference type="ChEBI" id="CHEBI:16240"/>
        <dbReference type="ChEBI" id="CHEBI:18421"/>
        <dbReference type="EC" id="1.15.1.1"/>
    </reaction>
</comment>
<dbReference type="InterPro" id="IPR036324">
    <property type="entry name" value="Mn/Fe_SOD_N_sf"/>
</dbReference>
<comment type="subunit">
    <text evidence="2">Homodimer.</text>
</comment>
<dbReference type="RefSeq" id="WP_011139409.1">
    <property type="nucleotide sequence ID" value="NC_005090.1"/>
</dbReference>
<evidence type="ECO:0000256" key="1">
    <source>
        <dbReference type="ARBA" id="ARBA00008714"/>
    </source>
</evidence>
<gene>
    <name evidence="11" type="primary">SODB</name>
    <name evidence="11" type="ordered locus">WS1585</name>
</gene>
<evidence type="ECO:0000313" key="12">
    <source>
        <dbReference type="Proteomes" id="UP000000422"/>
    </source>
</evidence>
<accession>Q7M8L0</accession>
<dbReference type="PANTHER" id="PTHR42769">
    <property type="entry name" value="SUPEROXIDE DISMUTASE"/>
    <property type="match status" value="1"/>
</dbReference>
<comment type="function">
    <text evidence="8">Destroys radicals which are normally produced within the cells and which are toxic to biological systems.</text>
</comment>
<dbReference type="KEGG" id="wsu:WS1585"/>
<feature type="binding site" evidence="7">
    <location>
        <position position="159"/>
    </location>
    <ligand>
        <name>Mn(2+)</name>
        <dbReference type="ChEBI" id="CHEBI:29035"/>
    </ligand>
</feature>
<dbReference type="PANTHER" id="PTHR42769:SF3">
    <property type="entry name" value="SUPEROXIDE DISMUTASE [FE] 2, CHLOROPLASTIC"/>
    <property type="match status" value="1"/>
</dbReference>
<evidence type="ECO:0000256" key="7">
    <source>
        <dbReference type="PIRSR" id="PIRSR000349-1"/>
    </source>
</evidence>
<evidence type="ECO:0000256" key="8">
    <source>
        <dbReference type="RuleBase" id="RU000414"/>
    </source>
</evidence>
<dbReference type="InterPro" id="IPR019831">
    <property type="entry name" value="Mn/Fe_SOD_N"/>
</dbReference>
<dbReference type="InterPro" id="IPR036314">
    <property type="entry name" value="SOD_C_sf"/>
</dbReference>
<keyword evidence="4 7" id="KW-0479">Metal-binding</keyword>
<evidence type="ECO:0000256" key="4">
    <source>
        <dbReference type="ARBA" id="ARBA00022723"/>
    </source>
</evidence>
<dbReference type="Pfam" id="PF02777">
    <property type="entry name" value="Sod_Fe_C"/>
    <property type="match status" value="1"/>
</dbReference>
<dbReference type="GO" id="GO:0004784">
    <property type="term" value="F:superoxide dismutase activity"/>
    <property type="evidence" value="ECO:0007669"/>
    <property type="project" value="UniProtKB-EC"/>
</dbReference>
<reference evidence="11 12" key="1">
    <citation type="journal article" date="2003" name="Proc. Natl. Acad. Sci. U.S.A.">
        <title>Complete genome sequence and analysis of Wolinella succinogenes.</title>
        <authorList>
            <person name="Baar C."/>
            <person name="Eppinger M."/>
            <person name="Raddatz G."/>
            <person name="Simon JM."/>
            <person name="Lanz C."/>
            <person name="Klimmek O."/>
            <person name="Nandakumar R."/>
            <person name="Gross R."/>
            <person name="Rosinus A."/>
            <person name="Keller H."/>
            <person name="Jagtap P."/>
            <person name="Linke B."/>
            <person name="Meyer F."/>
            <person name="Lederer H."/>
            <person name="Schuster S.C."/>
        </authorList>
    </citation>
    <scope>NUCLEOTIDE SEQUENCE [LARGE SCALE GENOMIC DNA]</scope>
    <source>
        <strain evidence="12">ATCC 29543 / DSM 1740 / CCUG 13145 / JCM 31913 / LMG 7466 / NCTC 11488 / FDC 602W</strain>
    </source>
</reference>
<dbReference type="EC" id="1.15.1.1" evidence="3 8"/>
<dbReference type="AlphaFoldDB" id="Q7M8L0"/>
<feature type="binding site" evidence="7">
    <location>
        <position position="155"/>
    </location>
    <ligand>
        <name>Mn(2+)</name>
        <dbReference type="ChEBI" id="CHEBI:29035"/>
    </ligand>
</feature>